<feature type="compositionally biased region" description="Polar residues" evidence="7">
    <location>
        <begin position="424"/>
        <end position="445"/>
    </location>
</feature>
<feature type="domain" description="PAC" evidence="10">
    <location>
        <begin position="565"/>
        <end position="617"/>
    </location>
</feature>
<dbReference type="InterPro" id="IPR013655">
    <property type="entry name" value="PAS_fold_3"/>
</dbReference>
<dbReference type="InterPro" id="IPR003661">
    <property type="entry name" value="HisK_dim/P_dom"/>
</dbReference>
<feature type="coiled-coil region" evidence="6">
    <location>
        <begin position="605"/>
        <end position="635"/>
    </location>
</feature>
<gene>
    <name evidence="11" type="ORF">A2Y62_19235</name>
</gene>
<evidence type="ECO:0000256" key="6">
    <source>
        <dbReference type="SAM" id="Coils"/>
    </source>
</evidence>
<feature type="domain" description="PAS" evidence="9">
    <location>
        <begin position="492"/>
        <end position="537"/>
    </location>
</feature>
<name>A0A1F5VTY4_9BACT</name>
<dbReference type="InterPro" id="IPR013656">
    <property type="entry name" value="PAS_4"/>
</dbReference>
<dbReference type="NCBIfam" id="TIGR00229">
    <property type="entry name" value="sensory_box"/>
    <property type="match status" value="1"/>
</dbReference>
<dbReference type="Pfam" id="PF08448">
    <property type="entry name" value="PAS_4"/>
    <property type="match status" value="1"/>
</dbReference>
<accession>A0A1F5VTY4</accession>
<feature type="compositionally biased region" description="Pro residues" evidence="7">
    <location>
        <begin position="314"/>
        <end position="398"/>
    </location>
</feature>
<dbReference type="PROSITE" id="PS50113">
    <property type="entry name" value="PAC"/>
    <property type="match status" value="1"/>
</dbReference>
<dbReference type="EC" id="2.7.13.3" evidence="2"/>
<dbReference type="InterPro" id="IPR005467">
    <property type="entry name" value="His_kinase_dom"/>
</dbReference>
<proteinExistence type="predicted"/>
<dbReference type="Gene3D" id="1.10.287.130">
    <property type="match status" value="1"/>
</dbReference>
<evidence type="ECO:0000256" key="5">
    <source>
        <dbReference type="ARBA" id="ARBA00022777"/>
    </source>
</evidence>
<dbReference type="EMBL" id="MFGW01000082">
    <property type="protein sequence ID" value="OGF66845.1"/>
    <property type="molecule type" value="Genomic_DNA"/>
</dbReference>
<dbReference type="InterPro" id="IPR000700">
    <property type="entry name" value="PAS-assoc_C"/>
</dbReference>
<evidence type="ECO:0000259" key="10">
    <source>
        <dbReference type="PROSITE" id="PS50113"/>
    </source>
</evidence>
<organism evidence="11 12">
    <name type="scientific">Candidatus Fischerbacteria bacterium RBG_13_37_8</name>
    <dbReference type="NCBI Taxonomy" id="1817863"/>
    <lineage>
        <taxon>Bacteria</taxon>
        <taxon>Candidatus Fischeribacteriota</taxon>
    </lineage>
</organism>
<feature type="region of interest" description="Disordered" evidence="7">
    <location>
        <begin position="309"/>
        <end position="490"/>
    </location>
</feature>
<evidence type="ECO:0000259" key="9">
    <source>
        <dbReference type="PROSITE" id="PS50112"/>
    </source>
</evidence>
<dbReference type="SMART" id="SM00388">
    <property type="entry name" value="HisKA"/>
    <property type="match status" value="1"/>
</dbReference>
<evidence type="ECO:0000256" key="2">
    <source>
        <dbReference type="ARBA" id="ARBA00012438"/>
    </source>
</evidence>
<dbReference type="Pfam" id="PF13426">
    <property type="entry name" value="PAS_9"/>
    <property type="match status" value="1"/>
</dbReference>
<feature type="compositionally biased region" description="Polar residues" evidence="7">
    <location>
        <begin position="455"/>
        <end position="490"/>
    </location>
</feature>
<dbReference type="Proteomes" id="UP000178943">
    <property type="component" value="Unassembled WGS sequence"/>
</dbReference>
<dbReference type="CDD" id="cd00130">
    <property type="entry name" value="PAS"/>
    <property type="match status" value="2"/>
</dbReference>
<sequence length="852" mass="96080">MKKAEEISNNIIKNIVDGFAYCRIHTNVNGEPENFTILEVNPAFEKITGLTAYKIIGKKATEIYPKISKGEPNWIQRLGNVVLNEKEQRFLHFSEKLKKWLQILAFTPERGHLAVLVTDVTARAQPEEELRKSNEKLQQENVSKTTELEKVKKQLKYAEAKFENLANDIDVLLYRAHPESLQVVYTNNAVEKFYGYSKDEWLAKPDLWASSFHPEDQEKVLKAFEQAQNNKQDGIIEYKIVKKDKSVLSVKDQYRWEKDSEGAIVALTGIISELIESKPPVTVQEQPITVPETPPQMQYMKQPELTTDDIFPELQPPKPPTQQPSPEQPPLSVEPPTQQPSPEQPPLSAEPPAEPPTEQPSPEQPPLSVEPPAEPPTEQPSPEQPPLSVEPPAEPPTEQPSTEQPPVSAEPPPTIDPPLMLPEASSSSQLPEKPPESTQQESETPQPHEPLEMPESSTSNSQPPQEPVSSENTNQNHQEGNPHNNSNETDNNQLFLQNIINGTPDHIYAKDFNGRYLLLNTATSEFIGKNIEEIIGQDDNSIFSDADASFCIEQDCKVLTTKQILTCEESLVSASGHKLIFLSSRSPMRNNKGNIIGIIGIRHDITDWKKNLEQQENNTAQLNAVNEELQRTRTEFEQFASSMAQELGKPLNMIVNFKKLFEERYHGLDQEADASIQNVAEATLRLQQILDDLQSYSKQSSNEKQFEALNCEEAFKQACLNLESAIELSNAEIVHEPLPTITGNYDQIVLLFQHLIINAIKFRKEERLHVHFSAELKDNEWLFSVRDNGLGIAPEHIERIFNVFHRIHGGQASPSTATELDSCKKIVEKHGGQTWVESNLNQGTTIFFTILK</sequence>
<dbReference type="Pfam" id="PF02518">
    <property type="entry name" value="HATPase_c"/>
    <property type="match status" value="1"/>
</dbReference>
<dbReference type="SUPFAM" id="SSF47384">
    <property type="entry name" value="Homodimeric domain of signal transducing histidine kinase"/>
    <property type="match status" value="1"/>
</dbReference>
<evidence type="ECO:0000256" key="1">
    <source>
        <dbReference type="ARBA" id="ARBA00000085"/>
    </source>
</evidence>
<dbReference type="PANTHER" id="PTHR43304:SF1">
    <property type="entry name" value="PAC DOMAIN-CONTAINING PROTEIN"/>
    <property type="match status" value="1"/>
</dbReference>
<evidence type="ECO:0000256" key="7">
    <source>
        <dbReference type="SAM" id="MobiDB-lite"/>
    </source>
</evidence>
<dbReference type="Pfam" id="PF00512">
    <property type="entry name" value="HisKA"/>
    <property type="match status" value="1"/>
</dbReference>
<dbReference type="InterPro" id="IPR036890">
    <property type="entry name" value="HATPase_C_sf"/>
</dbReference>
<feature type="compositionally biased region" description="Pro residues" evidence="7">
    <location>
        <begin position="408"/>
        <end position="420"/>
    </location>
</feature>
<dbReference type="InterPro" id="IPR003594">
    <property type="entry name" value="HATPase_dom"/>
</dbReference>
<evidence type="ECO:0000313" key="12">
    <source>
        <dbReference type="Proteomes" id="UP000178943"/>
    </source>
</evidence>
<dbReference type="PANTHER" id="PTHR43304">
    <property type="entry name" value="PHYTOCHROME-LIKE PROTEIN CPH1"/>
    <property type="match status" value="1"/>
</dbReference>
<dbReference type="SUPFAM" id="SSF55874">
    <property type="entry name" value="ATPase domain of HSP90 chaperone/DNA topoisomerase II/histidine kinase"/>
    <property type="match status" value="1"/>
</dbReference>
<dbReference type="Gene3D" id="3.30.450.20">
    <property type="entry name" value="PAS domain"/>
    <property type="match status" value="3"/>
</dbReference>
<keyword evidence="3" id="KW-0597">Phosphoprotein</keyword>
<dbReference type="STRING" id="1817863.A2Y62_19235"/>
<dbReference type="InterPro" id="IPR000014">
    <property type="entry name" value="PAS"/>
</dbReference>
<dbReference type="AlphaFoldDB" id="A0A1F5VTY4"/>
<dbReference type="PRINTS" id="PR01217">
    <property type="entry name" value="PRICHEXTENSN"/>
</dbReference>
<evidence type="ECO:0000256" key="3">
    <source>
        <dbReference type="ARBA" id="ARBA00022553"/>
    </source>
</evidence>
<dbReference type="SMART" id="SM00387">
    <property type="entry name" value="HATPase_c"/>
    <property type="match status" value="1"/>
</dbReference>
<comment type="catalytic activity">
    <reaction evidence="1">
        <text>ATP + protein L-histidine = ADP + protein N-phospho-L-histidine.</text>
        <dbReference type="EC" id="2.7.13.3"/>
    </reaction>
</comment>
<keyword evidence="6" id="KW-0175">Coiled coil</keyword>
<evidence type="ECO:0000313" key="11">
    <source>
        <dbReference type="EMBL" id="OGF66845.1"/>
    </source>
</evidence>
<keyword evidence="4" id="KW-0808">Transferase</keyword>
<feature type="coiled-coil region" evidence="6">
    <location>
        <begin position="127"/>
        <end position="168"/>
    </location>
</feature>
<feature type="domain" description="Histidine kinase" evidence="8">
    <location>
        <begin position="642"/>
        <end position="852"/>
    </location>
</feature>
<reference evidence="11 12" key="1">
    <citation type="journal article" date="2016" name="Nat. Commun.">
        <title>Thousands of microbial genomes shed light on interconnected biogeochemical processes in an aquifer system.</title>
        <authorList>
            <person name="Anantharaman K."/>
            <person name="Brown C.T."/>
            <person name="Hug L.A."/>
            <person name="Sharon I."/>
            <person name="Castelle C.J."/>
            <person name="Probst A.J."/>
            <person name="Thomas B.C."/>
            <person name="Singh A."/>
            <person name="Wilkins M.J."/>
            <person name="Karaoz U."/>
            <person name="Brodie E.L."/>
            <person name="Williams K.H."/>
            <person name="Hubbard S.S."/>
            <person name="Banfield J.F."/>
        </authorList>
    </citation>
    <scope>NUCLEOTIDE SEQUENCE [LARGE SCALE GENOMIC DNA]</scope>
</reference>
<dbReference type="CDD" id="cd00082">
    <property type="entry name" value="HisKA"/>
    <property type="match status" value="1"/>
</dbReference>
<evidence type="ECO:0000256" key="4">
    <source>
        <dbReference type="ARBA" id="ARBA00022679"/>
    </source>
</evidence>
<comment type="caution">
    <text evidence="11">The sequence shown here is derived from an EMBL/GenBank/DDBJ whole genome shotgun (WGS) entry which is preliminary data.</text>
</comment>
<dbReference type="SMART" id="SM00091">
    <property type="entry name" value="PAS"/>
    <property type="match status" value="3"/>
</dbReference>
<feature type="domain" description="PAS" evidence="9">
    <location>
        <begin position="158"/>
        <end position="231"/>
    </location>
</feature>
<dbReference type="InterPro" id="IPR036097">
    <property type="entry name" value="HisK_dim/P_sf"/>
</dbReference>
<keyword evidence="5" id="KW-0418">Kinase</keyword>
<dbReference type="PROSITE" id="PS50109">
    <property type="entry name" value="HIS_KIN"/>
    <property type="match status" value="1"/>
</dbReference>
<dbReference type="Gene3D" id="3.30.565.10">
    <property type="entry name" value="Histidine kinase-like ATPase, C-terminal domain"/>
    <property type="match status" value="1"/>
</dbReference>
<dbReference type="InterPro" id="IPR035965">
    <property type="entry name" value="PAS-like_dom_sf"/>
</dbReference>
<dbReference type="GO" id="GO:0000155">
    <property type="term" value="F:phosphorelay sensor kinase activity"/>
    <property type="evidence" value="ECO:0007669"/>
    <property type="project" value="InterPro"/>
</dbReference>
<dbReference type="SUPFAM" id="SSF55785">
    <property type="entry name" value="PYP-like sensor domain (PAS domain)"/>
    <property type="match status" value="3"/>
</dbReference>
<protein>
    <recommendedName>
        <fullName evidence="2">histidine kinase</fullName>
        <ecNumber evidence="2">2.7.13.3</ecNumber>
    </recommendedName>
</protein>
<dbReference type="PROSITE" id="PS50112">
    <property type="entry name" value="PAS"/>
    <property type="match status" value="2"/>
</dbReference>
<dbReference type="Pfam" id="PF08447">
    <property type="entry name" value="PAS_3"/>
    <property type="match status" value="1"/>
</dbReference>
<evidence type="ECO:0000259" key="8">
    <source>
        <dbReference type="PROSITE" id="PS50109"/>
    </source>
</evidence>
<dbReference type="InterPro" id="IPR052162">
    <property type="entry name" value="Sensor_kinase/Photoreceptor"/>
</dbReference>